<feature type="region of interest" description="Disordered" evidence="1">
    <location>
        <begin position="38"/>
        <end position="61"/>
    </location>
</feature>
<evidence type="ECO:0000313" key="2">
    <source>
        <dbReference type="EMBL" id="TDW87273.1"/>
    </source>
</evidence>
<keyword evidence="3" id="KW-1185">Reference proteome</keyword>
<accession>A0ABY2F9J6</accession>
<gene>
    <name evidence="2" type="ORF">EV137_5346</name>
</gene>
<protein>
    <submittedName>
        <fullName evidence="2">Uncharacterized protein</fullName>
    </submittedName>
</protein>
<name>A0ABY2F9J6_9ACTN</name>
<proteinExistence type="predicted"/>
<sequence>MRMTNAPDASEAARLVARARWGTTKLDRLIGELHDRADELGEQQRADLRSLLDDNDEGDRR</sequence>
<comment type="caution">
    <text evidence="2">The sequence shown here is derived from an EMBL/GenBank/DDBJ whole genome shotgun (WGS) entry which is preliminary data.</text>
</comment>
<dbReference type="Proteomes" id="UP000295060">
    <property type="component" value="Unassembled WGS sequence"/>
</dbReference>
<organism evidence="2 3">
    <name type="scientific">Kribbella pratensis</name>
    <dbReference type="NCBI Taxonomy" id="2512112"/>
    <lineage>
        <taxon>Bacteria</taxon>
        <taxon>Bacillati</taxon>
        <taxon>Actinomycetota</taxon>
        <taxon>Actinomycetes</taxon>
        <taxon>Propionibacteriales</taxon>
        <taxon>Kribbellaceae</taxon>
        <taxon>Kribbella</taxon>
    </lineage>
</organism>
<evidence type="ECO:0000313" key="3">
    <source>
        <dbReference type="Proteomes" id="UP000295060"/>
    </source>
</evidence>
<reference evidence="2 3" key="1">
    <citation type="submission" date="2019-03" db="EMBL/GenBank/DDBJ databases">
        <title>Genomic Encyclopedia of Type Strains, Phase III (KMG-III): the genomes of soil and plant-associated and newly described type strains.</title>
        <authorList>
            <person name="Whitman W."/>
        </authorList>
    </citation>
    <scope>NUCLEOTIDE SEQUENCE [LARGE SCALE GENOMIC DNA]</scope>
    <source>
        <strain evidence="2 3">VKMAc-2574</strain>
    </source>
</reference>
<evidence type="ECO:0000256" key="1">
    <source>
        <dbReference type="SAM" id="MobiDB-lite"/>
    </source>
</evidence>
<dbReference type="EMBL" id="SODU01000003">
    <property type="protein sequence ID" value="TDW87273.1"/>
    <property type="molecule type" value="Genomic_DNA"/>
</dbReference>